<name>A0A6G0QC29_9STRA</name>
<evidence type="ECO:0000313" key="2">
    <source>
        <dbReference type="EMBL" id="KAE9280236.1"/>
    </source>
</evidence>
<gene>
    <name evidence="1" type="ORF">PF004_g29571</name>
    <name evidence="2" type="ORF">PF008_g28183</name>
</gene>
<dbReference type="EMBL" id="QXGC01005461">
    <property type="protein sequence ID" value="KAE9165219.1"/>
    <property type="molecule type" value="Genomic_DNA"/>
</dbReference>
<accession>A0A6G0QC29</accession>
<evidence type="ECO:0000313" key="4">
    <source>
        <dbReference type="Proteomes" id="UP000486351"/>
    </source>
</evidence>
<reference evidence="3 4" key="1">
    <citation type="submission" date="2018-09" db="EMBL/GenBank/DDBJ databases">
        <title>Genomic investigation of the strawberry pathogen Phytophthora fragariae indicates pathogenicity is determined by transcriptional variation in three key races.</title>
        <authorList>
            <person name="Adams T.M."/>
            <person name="Armitage A.D."/>
            <person name="Sobczyk M.K."/>
            <person name="Bates H.J."/>
            <person name="Dunwell J.M."/>
            <person name="Nellist C.F."/>
            <person name="Harrison R.J."/>
        </authorList>
    </citation>
    <scope>NUCLEOTIDE SEQUENCE [LARGE SCALE GENOMIC DNA]</scope>
    <source>
        <strain evidence="1 3">BC-23</strain>
        <strain evidence="2 4">NOV-77</strain>
    </source>
</reference>
<dbReference type="Proteomes" id="UP000486351">
    <property type="component" value="Unassembled WGS sequence"/>
</dbReference>
<organism evidence="2 4">
    <name type="scientific">Phytophthora fragariae</name>
    <dbReference type="NCBI Taxonomy" id="53985"/>
    <lineage>
        <taxon>Eukaryota</taxon>
        <taxon>Sar</taxon>
        <taxon>Stramenopiles</taxon>
        <taxon>Oomycota</taxon>
        <taxon>Peronosporomycetes</taxon>
        <taxon>Peronosporales</taxon>
        <taxon>Peronosporaceae</taxon>
        <taxon>Phytophthora</taxon>
    </lineage>
</organism>
<dbReference type="AlphaFoldDB" id="A0A6G0QC29"/>
<evidence type="ECO:0000313" key="1">
    <source>
        <dbReference type="EMBL" id="KAE9165219.1"/>
    </source>
</evidence>
<dbReference type="EMBL" id="QXFY01004034">
    <property type="protein sequence ID" value="KAE9280236.1"/>
    <property type="molecule type" value="Genomic_DNA"/>
</dbReference>
<proteinExistence type="predicted"/>
<sequence>MKVDGWEVLPENVEAEIVDDPSVDKMYDGYS</sequence>
<protein>
    <submittedName>
        <fullName evidence="2">Uncharacterized protein</fullName>
    </submittedName>
</protein>
<dbReference type="Proteomes" id="UP000476176">
    <property type="component" value="Unassembled WGS sequence"/>
</dbReference>
<comment type="caution">
    <text evidence="2">The sequence shown here is derived from an EMBL/GenBank/DDBJ whole genome shotgun (WGS) entry which is preliminary data.</text>
</comment>
<evidence type="ECO:0000313" key="3">
    <source>
        <dbReference type="Proteomes" id="UP000476176"/>
    </source>
</evidence>